<evidence type="ECO:0000313" key="2">
    <source>
        <dbReference type="Proteomes" id="UP001596978"/>
    </source>
</evidence>
<reference evidence="2" key="1">
    <citation type="journal article" date="2019" name="Int. J. Syst. Evol. Microbiol.">
        <title>The Global Catalogue of Microorganisms (GCM) 10K type strain sequencing project: providing services to taxonomists for standard genome sequencing and annotation.</title>
        <authorList>
            <consortium name="The Broad Institute Genomics Platform"/>
            <consortium name="The Broad Institute Genome Sequencing Center for Infectious Disease"/>
            <person name="Wu L."/>
            <person name="Ma J."/>
        </authorList>
    </citation>
    <scope>NUCLEOTIDE SEQUENCE [LARGE SCALE GENOMIC DNA]</scope>
    <source>
        <strain evidence="2">CCUG 62952</strain>
    </source>
</reference>
<gene>
    <name evidence="1" type="ORF">ACFQ1M_10650</name>
</gene>
<evidence type="ECO:0000313" key="1">
    <source>
        <dbReference type="EMBL" id="MFD0862663.1"/>
    </source>
</evidence>
<sequence length="164" mass="19402">MRRKLLFLFLVPLLAFTSLHKYYVSTTQIKHSEKDEALQVITRVFIDDMERLLEMRYDIKAKLATEDESPMADNYLKKYFLQKMSFKINGKEASIDFLGKEYEDDMIKCYIEVPNVKGIKSIEVVNEILFDAFEEQQNIVHFKLQGKRKSFILIKDNDKALLNF</sequence>
<dbReference type="InterPro" id="IPR046525">
    <property type="entry name" value="DUF6702"/>
</dbReference>
<dbReference type="Pfam" id="PF20420">
    <property type="entry name" value="DUF6702"/>
    <property type="match status" value="1"/>
</dbReference>
<proteinExistence type="predicted"/>
<keyword evidence="2" id="KW-1185">Reference proteome</keyword>
<accession>A0ABW3CXZ1</accession>
<protein>
    <submittedName>
        <fullName evidence="1">DUF6702 family protein</fullName>
    </submittedName>
</protein>
<dbReference type="Proteomes" id="UP001596978">
    <property type="component" value="Unassembled WGS sequence"/>
</dbReference>
<dbReference type="RefSeq" id="WP_386408001.1">
    <property type="nucleotide sequence ID" value="NZ_JBHTJH010000010.1"/>
</dbReference>
<organism evidence="1 2">
    <name type="scientific">Sungkyunkwania multivorans</name>
    <dbReference type="NCBI Taxonomy" id="1173618"/>
    <lineage>
        <taxon>Bacteria</taxon>
        <taxon>Pseudomonadati</taxon>
        <taxon>Bacteroidota</taxon>
        <taxon>Flavobacteriia</taxon>
        <taxon>Flavobacteriales</taxon>
        <taxon>Flavobacteriaceae</taxon>
        <taxon>Sungkyunkwania</taxon>
    </lineage>
</organism>
<name>A0ABW3CXZ1_9FLAO</name>
<dbReference type="EMBL" id="JBHTJH010000010">
    <property type="protein sequence ID" value="MFD0862663.1"/>
    <property type="molecule type" value="Genomic_DNA"/>
</dbReference>
<comment type="caution">
    <text evidence="1">The sequence shown here is derived from an EMBL/GenBank/DDBJ whole genome shotgun (WGS) entry which is preliminary data.</text>
</comment>